<dbReference type="EMBL" id="JABCYN010000043">
    <property type="protein sequence ID" value="KAF6007209.1"/>
    <property type="molecule type" value="Genomic_DNA"/>
</dbReference>
<dbReference type="Proteomes" id="UP000568158">
    <property type="component" value="Unassembled WGS sequence"/>
</dbReference>
<evidence type="ECO:0000256" key="1">
    <source>
        <dbReference type="ARBA" id="ARBA00022729"/>
    </source>
</evidence>
<name>A0A8H6ER28_DEKBR</name>
<evidence type="ECO:0000313" key="4">
    <source>
        <dbReference type="EMBL" id="KAF6007209.1"/>
    </source>
</evidence>
<dbReference type="Pfam" id="PF13928">
    <property type="entry name" value="Flocculin_t3"/>
    <property type="match status" value="1"/>
</dbReference>
<feature type="compositionally biased region" description="Low complexity" evidence="3">
    <location>
        <begin position="51"/>
        <end position="70"/>
    </location>
</feature>
<dbReference type="InterPro" id="IPR025928">
    <property type="entry name" value="Flocculin_t3_rpt"/>
</dbReference>
<evidence type="ECO:0000256" key="2">
    <source>
        <dbReference type="ARBA" id="ARBA00023180"/>
    </source>
</evidence>
<reference evidence="4 5" key="1">
    <citation type="journal article" date="2020" name="Appl. Microbiol. Biotechnol.">
        <title>Targeted gene deletion in Brettanomyces bruxellensis with an expression-free CRISPR-Cas9 system.</title>
        <authorList>
            <person name="Varela C."/>
            <person name="Bartel C."/>
            <person name="Onetto C."/>
            <person name="Borneman A."/>
        </authorList>
    </citation>
    <scope>NUCLEOTIDE SEQUENCE [LARGE SCALE GENOMIC DNA]</scope>
    <source>
        <strain evidence="4 5">AWRI1613</strain>
    </source>
</reference>
<evidence type="ECO:0000313" key="5">
    <source>
        <dbReference type="Proteomes" id="UP000568158"/>
    </source>
</evidence>
<accession>A0A8H6ER28</accession>
<comment type="caution">
    <text evidence="4">The sequence shown here is derived from an EMBL/GenBank/DDBJ whole genome shotgun (WGS) entry which is preliminary data.</text>
</comment>
<sequence>MQSLTTSINGVTTVYTTYCPLTATSSESIPTLSSSLAAVSTGTYSSGEVLETSSSEIPHSSETSTSNSSTSTTITTSVIISAYTSASSNTISFSNETSSTGSSRLAYETEGTSSSSSTLQYTSAIVSASVFEGSANHLAMGRGIIISLLAVAFL</sequence>
<protein>
    <submittedName>
        <fullName evidence="4">Uncharacterized protein</fullName>
    </submittedName>
</protein>
<dbReference type="AlphaFoldDB" id="A0A8H6ER28"/>
<proteinExistence type="predicted"/>
<feature type="region of interest" description="Disordered" evidence="3">
    <location>
        <begin position="49"/>
        <end position="70"/>
    </location>
</feature>
<evidence type="ECO:0000256" key="3">
    <source>
        <dbReference type="SAM" id="MobiDB-lite"/>
    </source>
</evidence>
<keyword evidence="2" id="KW-0325">Glycoprotein</keyword>
<keyword evidence="1" id="KW-0732">Signal</keyword>
<gene>
    <name evidence="4" type="ORF">HII12_004729</name>
</gene>
<organism evidence="4 5">
    <name type="scientific">Dekkera bruxellensis</name>
    <name type="common">Brettanomyces custersii</name>
    <dbReference type="NCBI Taxonomy" id="5007"/>
    <lineage>
        <taxon>Eukaryota</taxon>
        <taxon>Fungi</taxon>
        <taxon>Dikarya</taxon>
        <taxon>Ascomycota</taxon>
        <taxon>Saccharomycotina</taxon>
        <taxon>Pichiomycetes</taxon>
        <taxon>Pichiales</taxon>
        <taxon>Pichiaceae</taxon>
        <taxon>Brettanomyces</taxon>
    </lineage>
</organism>